<feature type="binding site" evidence="16">
    <location>
        <position position="1037"/>
    </location>
    <ligand>
        <name>ATP</name>
        <dbReference type="ChEBI" id="CHEBI:30616"/>
    </ligand>
</feature>
<dbReference type="InterPro" id="IPR030672">
    <property type="entry name" value="Adcy"/>
</dbReference>
<feature type="transmembrane region" description="Helical" evidence="20">
    <location>
        <begin position="200"/>
        <end position="218"/>
    </location>
</feature>
<dbReference type="InterPro" id="IPR029787">
    <property type="entry name" value="Nucleotide_cyclase"/>
</dbReference>
<keyword evidence="5 20" id="KW-0812">Transmembrane</keyword>
<feature type="binding site" evidence="17">
    <location>
        <position position="432"/>
    </location>
    <ligand>
        <name>Mg(2+)</name>
        <dbReference type="ChEBI" id="CHEBI:18420"/>
        <label>1</label>
        <note>catalytic</note>
    </ligand>
</feature>
<protein>
    <recommendedName>
        <fullName evidence="4">adenylate cyclase</fullName>
        <ecNumber evidence="4">4.6.1.1</ecNumber>
    </recommendedName>
</protein>
<dbReference type="GO" id="GO:0004016">
    <property type="term" value="F:adenylate cyclase activity"/>
    <property type="evidence" value="ECO:0007669"/>
    <property type="project" value="UniProtKB-EC"/>
</dbReference>
<dbReference type="Gene3D" id="3.30.70.1230">
    <property type="entry name" value="Nucleotide cyclase"/>
    <property type="match status" value="2"/>
</dbReference>
<feature type="binding site" evidence="17">
    <location>
        <position position="388"/>
    </location>
    <ligand>
        <name>Mg(2+)</name>
        <dbReference type="ChEBI" id="CHEBI:18420"/>
        <label>1</label>
        <note>catalytic</note>
    </ligand>
</feature>
<evidence type="ECO:0000256" key="19">
    <source>
        <dbReference type="SAM" id="MobiDB-lite"/>
    </source>
</evidence>
<evidence type="ECO:0000256" key="2">
    <source>
        <dbReference type="ARBA" id="ARBA00001936"/>
    </source>
</evidence>
<evidence type="ECO:0000256" key="13">
    <source>
        <dbReference type="ARBA" id="ARBA00023136"/>
    </source>
</evidence>
<feature type="domain" description="Guanylate cyclase" evidence="21">
    <location>
        <begin position="383"/>
        <end position="515"/>
    </location>
</feature>
<keyword evidence="14" id="KW-0325">Glycoprotein</keyword>
<evidence type="ECO:0000259" key="21">
    <source>
        <dbReference type="PROSITE" id="PS50125"/>
    </source>
</evidence>
<feature type="binding site" evidence="16">
    <location>
        <begin position="1121"/>
        <end position="1125"/>
    </location>
    <ligand>
        <name>ATP</name>
        <dbReference type="ChEBI" id="CHEBI:30616"/>
    </ligand>
</feature>
<organism evidence="22 23">
    <name type="scientific">Chironomus riparius</name>
    <dbReference type="NCBI Taxonomy" id="315576"/>
    <lineage>
        <taxon>Eukaryota</taxon>
        <taxon>Metazoa</taxon>
        <taxon>Ecdysozoa</taxon>
        <taxon>Arthropoda</taxon>
        <taxon>Hexapoda</taxon>
        <taxon>Insecta</taxon>
        <taxon>Pterygota</taxon>
        <taxon>Neoptera</taxon>
        <taxon>Endopterygota</taxon>
        <taxon>Diptera</taxon>
        <taxon>Nematocera</taxon>
        <taxon>Chironomoidea</taxon>
        <taxon>Chironomidae</taxon>
        <taxon>Chironominae</taxon>
        <taxon>Chironomus</taxon>
    </lineage>
</organism>
<keyword evidence="23" id="KW-1185">Reference proteome</keyword>
<evidence type="ECO:0000256" key="20">
    <source>
        <dbReference type="SAM" id="Phobius"/>
    </source>
</evidence>
<dbReference type="GO" id="GO:0006171">
    <property type="term" value="P:cAMP biosynthetic process"/>
    <property type="evidence" value="ECO:0007669"/>
    <property type="project" value="UniProtKB-KW"/>
</dbReference>
<dbReference type="Pfam" id="PF00211">
    <property type="entry name" value="Guanylate_cyc"/>
    <property type="match status" value="2"/>
</dbReference>
<dbReference type="GO" id="GO:0005886">
    <property type="term" value="C:plasma membrane"/>
    <property type="evidence" value="ECO:0007669"/>
    <property type="project" value="InterPro"/>
</dbReference>
<evidence type="ECO:0000256" key="9">
    <source>
        <dbReference type="ARBA" id="ARBA00022840"/>
    </source>
</evidence>
<dbReference type="InterPro" id="IPR018297">
    <property type="entry name" value="A/G_cyclase_CS"/>
</dbReference>
<dbReference type="GO" id="GO:0007189">
    <property type="term" value="P:adenylate cyclase-activating G protein-coupled receptor signaling pathway"/>
    <property type="evidence" value="ECO:0007669"/>
    <property type="project" value="TreeGrafter"/>
</dbReference>
<dbReference type="InterPro" id="IPR032628">
    <property type="entry name" value="AC_N"/>
</dbReference>
<feature type="transmembrane region" description="Helical" evidence="20">
    <location>
        <begin position="897"/>
        <end position="920"/>
    </location>
</feature>
<feature type="transmembrane region" description="Helical" evidence="20">
    <location>
        <begin position="868"/>
        <end position="885"/>
    </location>
</feature>
<keyword evidence="7" id="KW-0677">Repeat</keyword>
<comment type="cofactor">
    <cofactor evidence="2">
        <name>Mn(2+)</name>
        <dbReference type="ChEBI" id="CHEBI:29035"/>
    </cofactor>
</comment>
<dbReference type="PROSITE" id="PS50125">
    <property type="entry name" value="GUANYLATE_CYCLASE_2"/>
    <property type="match status" value="2"/>
</dbReference>
<dbReference type="GO" id="GO:0035556">
    <property type="term" value="P:intracellular signal transduction"/>
    <property type="evidence" value="ECO:0007669"/>
    <property type="project" value="InterPro"/>
</dbReference>
<dbReference type="SUPFAM" id="SSF55073">
    <property type="entry name" value="Nucleotide cyclase"/>
    <property type="match status" value="2"/>
</dbReference>
<keyword evidence="15 18" id="KW-0456">Lyase</keyword>
<feature type="binding site" evidence="17">
    <location>
        <position position="389"/>
    </location>
    <ligand>
        <name>Mg(2+)</name>
        <dbReference type="ChEBI" id="CHEBI:18420"/>
        <label>2</label>
        <note>catalytic</note>
    </ligand>
</feature>
<dbReference type="FunFam" id="3.30.70.1230:FF:000032">
    <property type="entry name" value="Adenylyl cyclase 78C"/>
    <property type="match status" value="1"/>
</dbReference>
<evidence type="ECO:0000256" key="11">
    <source>
        <dbReference type="ARBA" id="ARBA00022989"/>
    </source>
</evidence>
<dbReference type="OrthoDB" id="60033at2759"/>
<name>A0A9N9WV07_9DIPT</name>
<accession>A0A9N9WV07</accession>
<evidence type="ECO:0000313" key="23">
    <source>
        <dbReference type="Proteomes" id="UP001153620"/>
    </source>
</evidence>
<evidence type="ECO:0000256" key="18">
    <source>
        <dbReference type="RuleBase" id="RU000405"/>
    </source>
</evidence>
<evidence type="ECO:0000256" key="4">
    <source>
        <dbReference type="ARBA" id="ARBA00012201"/>
    </source>
</evidence>
<dbReference type="GO" id="GO:0046872">
    <property type="term" value="F:metal ion binding"/>
    <property type="evidence" value="ECO:0007669"/>
    <property type="project" value="UniProtKB-KW"/>
</dbReference>
<dbReference type="PANTHER" id="PTHR45627">
    <property type="entry name" value="ADENYLATE CYCLASE TYPE 1"/>
    <property type="match status" value="1"/>
</dbReference>
<dbReference type="InterPro" id="IPR001054">
    <property type="entry name" value="A/G_cyclase"/>
</dbReference>
<keyword evidence="13 20" id="KW-0472">Membrane</keyword>
<feature type="region of interest" description="Disordered" evidence="19">
    <location>
        <begin position="573"/>
        <end position="606"/>
    </location>
</feature>
<proteinExistence type="inferred from homology"/>
<dbReference type="Proteomes" id="UP001153620">
    <property type="component" value="Chromosome 2"/>
</dbReference>
<reference evidence="22" key="2">
    <citation type="submission" date="2022-10" db="EMBL/GenBank/DDBJ databases">
        <authorList>
            <consortium name="ENA_rothamsted_submissions"/>
            <consortium name="culmorum"/>
            <person name="King R."/>
        </authorList>
    </citation>
    <scope>NUCLEOTIDE SEQUENCE</scope>
</reference>
<feature type="binding site" evidence="16">
    <location>
        <position position="1161"/>
    </location>
    <ligand>
        <name>ATP</name>
        <dbReference type="ChEBI" id="CHEBI:30616"/>
    </ligand>
</feature>
<keyword evidence="8 16" id="KW-0547">Nucleotide-binding</keyword>
<evidence type="ECO:0000256" key="6">
    <source>
        <dbReference type="ARBA" id="ARBA00022723"/>
    </source>
</evidence>
<evidence type="ECO:0000313" key="22">
    <source>
        <dbReference type="EMBL" id="CAG9805049.1"/>
    </source>
</evidence>
<dbReference type="EMBL" id="OU895878">
    <property type="protein sequence ID" value="CAG9805049.1"/>
    <property type="molecule type" value="Genomic_DNA"/>
</dbReference>
<evidence type="ECO:0000256" key="7">
    <source>
        <dbReference type="ARBA" id="ARBA00022737"/>
    </source>
</evidence>
<dbReference type="PANTHER" id="PTHR45627:SF1">
    <property type="entry name" value="ADENYLATE CYCLASE TYPE 8"/>
    <property type="match status" value="1"/>
</dbReference>
<feature type="binding site" evidence="17">
    <location>
        <position position="432"/>
    </location>
    <ligand>
        <name>Mg(2+)</name>
        <dbReference type="ChEBI" id="CHEBI:18420"/>
        <label>2</label>
        <note>catalytic</note>
    </ligand>
</feature>
<dbReference type="SMART" id="SM00044">
    <property type="entry name" value="CYCc"/>
    <property type="match status" value="2"/>
</dbReference>
<feature type="binding site" evidence="16">
    <location>
        <begin position="1114"/>
        <end position="1116"/>
    </location>
    <ligand>
        <name>ATP</name>
        <dbReference type="ChEBI" id="CHEBI:30616"/>
    </ligand>
</feature>
<reference evidence="22" key="1">
    <citation type="submission" date="2022-01" db="EMBL/GenBank/DDBJ databases">
        <authorList>
            <person name="King R."/>
        </authorList>
    </citation>
    <scope>NUCLEOTIDE SEQUENCE</scope>
</reference>
<feature type="transmembrane region" description="Helical" evidence="20">
    <location>
        <begin position="842"/>
        <end position="861"/>
    </location>
</feature>
<feature type="transmembrane region" description="Helical" evidence="20">
    <location>
        <begin position="765"/>
        <end position="784"/>
    </location>
</feature>
<feature type="binding site" evidence="16">
    <location>
        <begin position="388"/>
        <end position="393"/>
    </location>
    <ligand>
        <name>ATP</name>
        <dbReference type="ChEBI" id="CHEBI:30616"/>
    </ligand>
</feature>
<dbReference type="FunFam" id="3.30.70.1230:FF:000040">
    <property type="entry name" value="Ca(2+)/calmodulin-responsive adenylate cyclase"/>
    <property type="match status" value="1"/>
</dbReference>
<dbReference type="CDD" id="cd07302">
    <property type="entry name" value="CHD"/>
    <property type="match status" value="2"/>
</dbReference>
<feature type="domain" description="Guanylate cyclase" evidence="21">
    <location>
        <begin position="987"/>
        <end position="1127"/>
    </location>
</feature>
<keyword evidence="6 17" id="KW-0479">Metal-binding</keyword>
<evidence type="ECO:0000256" key="16">
    <source>
        <dbReference type="PIRSR" id="PIRSR039050-50"/>
    </source>
</evidence>
<dbReference type="GO" id="GO:0005524">
    <property type="term" value="F:ATP binding"/>
    <property type="evidence" value="ECO:0007669"/>
    <property type="project" value="UniProtKB-KW"/>
</dbReference>
<evidence type="ECO:0000256" key="15">
    <source>
        <dbReference type="ARBA" id="ARBA00023239"/>
    </source>
</evidence>
<comment type="catalytic activity">
    <reaction evidence="1">
        <text>ATP = 3',5'-cyclic AMP + diphosphate</text>
        <dbReference type="Rhea" id="RHEA:15389"/>
        <dbReference type="ChEBI" id="CHEBI:30616"/>
        <dbReference type="ChEBI" id="CHEBI:33019"/>
        <dbReference type="ChEBI" id="CHEBI:58165"/>
        <dbReference type="EC" id="4.6.1.1"/>
    </reaction>
</comment>
<feature type="transmembrane region" description="Helical" evidence="20">
    <location>
        <begin position="230"/>
        <end position="249"/>
    </location>
</feature>
<evidence type="ECO:0000256" key="1">
    <source>
        <dbReference type="ARBA" id="ARBA00001593"/>
    </source>
</evidence>
<feature type="transmembrane region" description="Helical" evidence="20">
    <location>
        <begin position="695"/>
        <end position="712"/>
    </location>
</feature>
<dbReference type="PIRSF" id="PIRSF039050">
    <property type="entry name" value="Ade_cyc"/>
    <property type="match status" value="1"/>
</dbReference>
<dbReference type="PROSITE" id="PS00452">
    <property type="entry name" value="GUANYLATE_CYCLASE_1"/>
    <property type="match status" value="1"/>
</dbReference>
<keyword evidence="9 16" id="KW-0067">ATP-binding</keyword>
<feature type="binding site" evidence="17">
    <location>
        <position position="388"/>
    </location>
    <ligand>
        <name>Mg(2+)</name>
        <dbReference type="ChEBI" id="CHEBI:18420"/>
        <label>2</label>
        <note>catalytic</note>
    </ligand>
</feature>
<dbReference type="EC" id="4.6.1.1" evidence="4"/>
<dbReference type="Pfam" id="PF06327">
    <property type="entry name" value="Adcy_cons_dom"/>
    <property type="match status" value="1"/>
</dbReference>
<evidence type="ECO:0000256" key="5">
    <source>
        <dbReference type="ARBA" id="ARBA00022692"/>
    </source>
</evidence>
<feature type="binding site" evidence="16">
    <location>
        <position position="481"/>
    </location>
    <ligand>
        <name>ATP</name>
        <dbReference type="ChEBI" id="CHEBI:30616"/>
    </ligand>
</feature>
<evidence type="ECO:0000256" key="12">
    <source>
        <dbReference type="ARBA" id="ARBA00022998"/>
    </source>
</evidence>
<feature type="transmembrane region" description="Helical" evidence="20">
    <location>
        <begin position="718"/>
        <end position="739"/>
    </location>
</feature>
<feature type="binding site" evidence="16">
    <location>
        <begin position="430"/>
        <end position="432"/>
    </location>
    <ligand>
        <name>ATP</name>
        <dbReference type="ChEBI" id="CHEBI:30616"/>
    </ligand>
</feature>
<keyword evidence="11 20" id="KW-1133">Transmembrane helix</keyword>
<feature type="compositionally biased region" description="Basic and acidic residues" evidence="19">
    <location>
        <begin position="575"/>
        <end position="593"/>
    </location>
</feature>
<sequence>MENDEEDGITEKSLLRPKLGELQLNFKEHSLAPNRDGMGNGRDTLNFAHMTGSTISVNVIDTEIENSNKVLRRRSSASIRPLSTTHYEHRVSMPFSSTTYAAFKKGNVVRGILCPSLTNSFRAVSLERSYLTYSHRQRQKSLIIVNAVDLVLKLVLAVVWIFQQQEDSIPISATVWSIFCVLANLGICSLGLWRCFANNYLHWAAVCTWLLLTLQGFVGDGIGFAEREYLVWYILFILFVPYAMLPLPLKWCVAGGTLTATTHIIITTIAKLQSSKDDELHTNSMCVIRQMVANSLLYIAVNFAGMYTKYLTDRGQRLAFIETHKAMEHKKESEKEYQKTQRLLDSILPMFVNNDIRKEMYKTPNEADTQFKKLYIYHMDNVSILFADIKGFTQLASTVSAQQLVKILNDLFARFDKIAEDNHCLRIKLLGDCYYCISMFDQQSWKSRPDHAICCVETGLFMIKAIKDVRNSTNVQDLDMRIGIHSGSVMCGVLGDKKWHFDVWSNDVIIANHMESGGIPGRVHISEATLKCLNNAYDVEPGDGESRDNHLKMMNIKTHLIKRSDPLRVRRSRLMHKDSQQIRRQSSENRESLLSKQTSRTTMKEDEQTNWIPEIPFQNLKTVIQSPENVENTEEFDSLSVVPEEVGELIDQNIQINSNKQMREEYLNPWTLKFKEPLQEVCFCQLREDMFRSNMLCMFVVWIFIVMCQFVIIPRCSYLTITLIVTTCIISAGCVLVMAEEFRGLYLWLQELSASLVHDRNRRTIFVAVAVTLMSAASSIALIMCFPDAKPKIFTDLFAAFFNETTKMIESNATIELYSNETIECLECDAIKNQPSCIHPEYVVFSWALCLIALATALKLYYLVKMQLAVGLVSIFCFLILAVYPDIFNKYDEDQDIQVGITLPTQMVILLLAFLTMVIHHARLVEVTARLDFIWKEEAERELSNMKSNRHLNDLLIKNILPEHVASFYLSHEMSDDIYSKSHDLCGVMFASIPNFKDFYSEDVENGKACIRVLNEIICDFDALLDEPRFATVEKIKTVGQTYMASSGLNPKHRAEIGGTDEDIVCDLVEFAMAMRQKLQEVNMDAFNTFQLRVGISSGPLVSGVIGARKPIFDIWGNTVNVASRMDSTGEIWKIQVPEHTAILLRNNGFTCVPRGEINVKGKGIMFTYWVLGKNESVSRLASPTIYPAGIPMARTPTPNSLTRQTSSHSSLAAVVFGMIQVTQQNGPSALLDTPSLKYADKISWPRKMSERLTRKTSLNFSFKRSTTLKLPRERKRFSIPQLVNNT</sequence>
<dbReference type="Pfam" id="PF16214">
    <property type="entry name" value="AC_N"/>
    <property type="match status" value="1"/>
</dbReference>
<evidence type="ECO:0000256" key="3">
    <source>
        <dbReference type="ARBA" id="ARBA00004141"/>
    </source>
</evidence>
<keyword evidence="12" id="KW-0115">cAMP biosynthesis</keyword>
<feature type="transmembrane region" description="Helical" evidence="20">
    <location>
        <begin position="174"/>
        <end position="193"/>
    </location>
</feature>
<dbReference type="InterPro" id="IPR009398">
    <property type="entry name" value="Adcy_conserved_dom"/>
</dbReference>
<comment type="subcellular location">
    <subcellularLocation>
        <location evidence="3">Membrane</location>
        <topology evidence="3">Multi-pass membrane protein</topology>
    </subcellularLocation>
</comment>
<gene>
    <name evidence="22" type="ORF">CHIRRI_LOCUS7925</name>
</gene>
<keyword evidence="10 17" id="KW-0460">Magnesium</keyword>
<evidence type="ECO:0000256" key="14">
    <source>
        <dbReference type="ARBA" id="ARBA00023180"/>
    </source>
</evidence>
<evidence type="ECO:0000256" key="8">
    <source>
        <dbReference type="ARBA" id="ARBA00022741"/>
    </source>
</evidence>
<comment type="similarity">
    <text evidence="18">Belongs to the adenylyl cyclase class-4/guanylyl cyclase family.</text>
</comment>
<evidence type="ECO:0000256" key="10">
    <source>
        <dbReference type="ARBA" id="ARBA00022842"/>
    </source>
</evidence>
<comment type="cofactor">
    <cofactor evidence="17">
        <name>Mg(2+)</name>
        <dbReference type="ChEBI" id="CHEBI:18420"/>
    </cofactor>
    <cofactor evidence="17">
        <name>Mn(2+)</name>
        <dbReference type="ChEBI" id="CHEBI:29035"/>
    </cofactor>
    <text evidence="17">Binds 2 magnesium ions per subunit. Is also active with manganese (in vitro).</text>
</comment>
<feature type="transmembrane region" description="Helical" evidence="20">
    <location>
        <begin position="142"/>
        <end position="162"/>
    </location>
</feature>
<evidence type="ECO:0000256" key="17">
    <source>
        <dbReference type="PIRSR" id="PIRSR039050-51"/>
    </source>
</evidence>
<keyword evidence="17" id="KW-0464">Manganese</keyword>